<evidence type="ECO:0000313" key="6">
    <source>
        <dbReference type="Proteomes" id="UP000054099"/>
    </source>
</evidence>
<dbReference type="InterPro" id="IPR052379">
    <property type="entry name" value="Type_VII_TA_RNase"/>
</dbReference>
<reference evidence="5 6" key="1">
    <citation type="journal article" date="2014" name="Antonie Van Leeuwenhoek">
        <title>Fictibacillus enclensis sp. nov., isolated from marine sediment.</title>
        <authorList>
            <person name="Dastager S.G."/>
            <person name="Mawlankar R."/>
            <person name="Srinivasan K."/>
            <person name="Tang S.K."/>
            <person name="Lee J.C."/>
            <person name="Ramana V.V."/>
            <person name="Shouche Y.S."/>
        </authorList>
    </citation>
    <scope>NUCLEOTIDE SEQUENCE [LARGE SCALE GENOMIC DNA]</scope>
    <source>
        <strain evidence="5 6">NIO-1003</strain>
    </source>
</reference>
<dbReference type="RefSeq" id="WP_061972229.1">
    <property type="nucleotide sequence ID" value="NZ_FMAV01000002.1"/>
</dbReference>
<dbReference type="GO" id="GO:0016787">
    <property type="term" value="F:hydrolase activity"/>
    <property type="evidence" value="ECO:0007669"/>
    <property type="project" value="UniProtKB-KW"/>
</dbReference>
<evidence type="ECO:0000313" key="5">
    <source>
        <dbReference type="EMBL" id="KSU83391.1"/>
    </source>
</evidence>
<dbReference type="PANTHER" id="PTHR33397:SF5">
    <property type="entry name" value="RNASE YUTE-RELATED"/>
    <property type="match status" value="1"/>
</dbReference>
<dbReference type="AlphaFoldDB" id="A0A0V8J8D0"/>
<evidence type="ECO:0000256" key="4">
    <source>
        <dbReference type="ARBA" id="ARBA00024207"/>
    </source>
</evidence>
<sequence length="149" mass="16879">MYFVDRKKIEQNLVYLEFLLKHLDELSGGGSSIEKLALERSAHVIIEGMMDVGNAMIDGFIMRDPGSYDDILDILEDEKVITAPDAKGLKQVISLRKMLVQEFSNVDHDAIHSILADNKDPLNNFPFRVRSYIEKELGPVSAFLPEDQQ</sequence>
<organism evidence="5 6">
    <name type="scientific">Fictibacillus enclensis</name>
    <dbReference type="NCBI Taxonomy" id="1017270"/>
    <lineage>
        <taxon>Bacteria</taxon>
        <taxon>Bacillati</taxon>
        <taxon>Bacillota</taxon>
        <taxon>Bacilli</taxon>
        <taxon>Bacillales</taxon>
        <taxon>Fictibacillaceae</taxon>
        <taxon>Fictibacillus</taxon>
    </lineage>
</organism>
<name>A0A0V8J8D0_9BACL</name>
<gene>
    <name evidence="5" type="ORF">AS030_12555</name>
</gene>
<dbReference type="InterPro" id="IPR008201">
    <property type="entry name" value="HepT-like"/>
</dbReference>
<evidence type="ECO:0000256" key="2">
    <source>
        <dbReference type="ARBA" id="ARBA00022722"/>
    </source>
</evidence>
<evidence type="ECO:0008006" key="7">
    <source>
        <dbReference type="Google" id="ProtNLM"/>
    </source>
</evidence>
<proteinExistence type="inferred from homology"/>
<dbReference type="OrthoDB" id="2375467at2"/>
<keyword evidence="3" id="KW-0378">Hydrolase</keyword>
<dbReference type="GO" id="GO:0004540">
    <property type="term" value="F:RNA nuclease activity"/>
    <property type="evidence" value="ECO:0007669"/>
    <property type="project" value="InterPro"/>
</dbReference>
<keyword evidence="1" id="KW-1277">Toxin-antitoxin system</keyword>
<dbReference type="Pfam" id="PF01934">
    <property type="entry name" value="HepT-like"/>
    <property type="match status" value="1"/>
</dbReference>
<comment type="similarity">
    <text evidence="4">Belongs to the HepT RNase toxin family.</text>
</comment>
<evidence type="ECO:0000256" key="1">
    <source>
        <dbReference type="ARBA" id="ARBA00022649"/>
    </source>
</evidence>
<comment type="caution">
    <text evidence="5">The sequence shown here is derived from an EMBL/GenBank/DDBJ whole genome shotgun (WGS) entry which is preliminary data.</text>
</comment>
<dbReference type="EMBL" id="LNQN01000002">
    <property type="protein sequence ID" value="KSU83391.1"/>
    <property type="molecule type" value="Genomic_DNA"/>
</dbReference>
<protein>
    <recommendedName>
        <fullName evidence="7">DUF86 domain-containing protein</fullName>
    </recommendedName>
</protein>
<dbReference type="Gene3D" id="1.20.120.580">
    <property type="entry name" value="bsu32300-like"/>
    <property type="match status" value="1"/>
</dbReference>
<keyword evidence="6" id="KW-1185">Reference proteome</keyword>
<accession>A0A0V8J8D0</accession>
<dbReference type="InterPro" id="IPR037038">
    <property type="entry name" value="HepT-like_sf"/>
</dbReference>
<dbReference type="PANTHER" id="PTHR33397">
    <property type="entry name" value="UPF0331 PROTEIN YUTE"/>
    <property type="match status" value="1"/>
</dbReference>
<keyword evidence="2" id="KW-0540">Nuclease</keyword>
<dbReference type="GO" id="GO:0110001">
    <property type="term" value="C:toxin-antitoxin complex"/>
    <property type="evidence" value="ECO:0007669"/>
    <property type="project" value="InterPro"/>
</dbReference>
<evidence type="ECO:0000256" key="3">
    <source>
        <dbReference type="ARBA" id="ARBA00022801"/>
    </source>
</evidence>
<dbReference type="Proteomes" id="UP000054099">
    <property type="component" value="Unassembled WGS sequence"/>
</dbReference>